<protein>
    <submittedName>
        <fullName evidence="2">VCBS repeat-containing protein</fullName>
    </submittedName>
</protein>
<feature type="non-terminal residue" evidence="2">
    <location>
        <position position="766"/>
    </location>
</feature>
<dbReference type="EMBL" id="FNZE01000027">
    <property type="protein sequence ID" value="SEJ90245.1"/>
    <property type="molecule type" value="Genomic_DNA"/>
</dbReference>
<gene>
    <name evidence="2" type="ORF">SAMN05216201_1271</name>
</gene>
<evidence type="ECO:0000313" key="2">
    <source>
        <dbReference type="EMBL" id="SEJ90245.1"/>
    </source>
</evidence>
<dbReference type="AlphaFoldDB" id="A0A1H7CWM9"/>
<accession>A0A1H7CWM9</accession>
<feature type="region of interest" description="Disordered" evidence="1">
    <location>
        <begin position="377"/>
        <end position="396"/>
    </location>
</feature>
<dbReference type="Gene3D" id="2.60.40.2810">
    <property type="match status" value="4"/>
</dbReference>
<dbReference type="PANTHER" id="PTHR34720:SF9">
    <property type="entry name" value="BLR4714 PROTEIN"/>
    <property type="match status" value="1"/>
</dbReference>
<dbReference type="Gene3D" id="2.60.40.3440">
    <property type="match status" value="2"/>
</dbReference>
<dbReference type="NCBIfam" id="TIGR01965">
    <property type="entry name" value="VCBS_repeat"/>
    <property type="match status" value="5"/>
</dbReference>
<dbReference type="Proteomes" id="UP000242930">
    <property type="component" value="Unassembled WGS sequence"/>
</dbReference>
<dbReference type="NCBIfam" id="NF033682">
    <property type="entry name" value="retention_LapA"/>
    <property type="match status" value="1"/>
</dbReference>
<dbReference type="InterPro" id="IPR047777">
    <property type="entry name" value="LapA-like_RM"/>
</dbReference>
<dbReference type="GO" id="GO:0016020">
    <property type="term" value="C:membrane"/>
    <property type="evidence" value="ECO:0007669"/>
    <property type="project" value="InterPro"/>
</dbReference>
<dbReference type="Pfam" id="PF17963">
    <property type="entry name" value="Big_9"/>
    <property type="match status" value="6"/>
</dbReference>
<name>A0A1H7CWM9_9PSED</name>
<evidence type="ECO:0000256" key="1">
    <source>
        <dbReference type="SAM" id="MobiDB-lite"/>
    </source>
</evidence>
<evidence type="ECO:0000313" key="3">
    <source>
        <dbReference type="Proteomes" id="UP000242930"/>
    </source>
</evidence>
<sequence>MSTIAAIVKNLVGQVFAISAEGFRRQIFEGERLLQGEQVVTGFGGEVVLQLADGEVIRLGGNSRWQAGALEAAASVERAESADDLERVLAAGFDPTFEFEASAAGGGAGGVGTGAGGEGHSFVVLSETSLRLDPVIGFSTDGIETGTELVIERLGDEAAPDSSNALLFGNNVPVGSNLTVIATEDTPISGQLTATDADGDTLSYAKGSDPAHGSVSVAPDGAWTYTPNPDYHGSDSFIVVVSDGQGGIDTITVSLTVTPVNDAPVAVDDAVSVTEDVPFSSTLDLDANDTDVDGGTLSVVDGTFSTTQGGTLVLAADGSYTYTAPANYTGTDSVAYTITDGSLSDVGTLTITVSPANDAPVGNDLTATTAEDTPVSGQLTATDVDGDTPTFAKSSDPANGSVIVNTDGTWIYTPNGNFNGSDSFTVTVSDGQGGTDTVPVNVTVTPVNDAPVTGDDAVSATEDVPFSSVIDLDANDTDLDGDSLSVIAGTFATAQGGTLVLAADGSYTYTPAANFHGTDSVAYTVTDGSLSDVGTLTITVSPANDAPVAVDDSITVTEDTPFSSVIDLDANDTDLDGDSLSVIAGTFATAQGGSITLAADGSYTYTPATNFHGTDSVAYTVTDGSLSDVGTLTITVSAANDAPVGNDLTATTAEDTPVSGQLTATDADGDTPTFAKATDPANGSVIVNTDGTWTYTPSGNFNGSDSFTATVSDGQGGTDTVTVSVSVTPVNDAPVADDAGLTVNEESTGTDLGLVAPSDVDGDSLT</sequence>
<dbReference type="InterPro" id="IPR010221">
    <property type="entry name" value="VCBS_dom"/>
</dbReference>
<keyword evidence="3" id="KW-1185">Reference proteome</keyword>
<proteinExistence type="predicted"/>
<dbReference type="GO" id="GO:0005509">
    <property type="term" value="F:calcium ion binding"/>
    <property type="evidence" value="ECO:0007669"/>
    <property type="project" value="InterPro"/>
</dbReference>
<dbReference type="PANTHER" id="PTHR34720">
    <property type="entry name" value="MICROCYSTIN DEPENDENT PROTEIN"/>
    <property type="match status" value="1"/>
</dbReference>
<feature type="region of interest" description="Disordered" evidence="1">
    <location>
        <begin position="743"/>
        <end position="766"/>
    </location>
</feature>
<reference evidence="3" key="1">
    <citation type="submission" date="2016-10" db="EMBL/GenBank/DDBJ databases">
        <authorList>
            <person name="Varghese N."/>
            <person name="Submissions S."/>
        </authorList>
    </citation>
    <scope>NUCLEOTIDE SEQUENCE [LARGE SCALE GENOMIC DNA]</scope>
    <source>
        <strain evidence="3">LMG 25967</strain>
    </source>
</reference>
<dbReference type="SUPFAM" id="SSF49313">
    <property type="entry name" value="Cadherin-like"/>
    <property type="match status" value="1"/>
</dbReference>
<dbReference type="InterPro" id="IPR015919">
    <property type="entry name" value="Cadherin-like_sf"/>
</dbReference>
<dbReference type="NCBIfam" id="NF012211">
    <property type="entry name" value="tand_rpt_95"/>
    <property type="match status" value="6"/>
</dbReference>
<organism evidence="2 3">
    <name type="scientific">Pseudomonas linyingensis</name>
    <dbReference type="NCBI Taxonomy" id="915471"/>
    <lineage>
        <taxon>Bacteria</taxon>
        <taxon>Pseudomonadati</taxon>
        <taxon>Pseudomonadota</taxon>
        <taxon>Gammaproteobacteria</taxon>
        <taxon>Pseudomonadales</taxon>
        <taxon>Pseudomonadaceae</taxon>
        <taxon>Pseudomonas</taxon>
    </lineage>
</organism>
<dbReference type="STRING" id="915471.SAMN05216201_1271"/>
<dbReference type="RefSeq" id="WP_170847824.1">
    <property type="nucleotide sequence ID" value="NZ_FNZE01000027.1"/>
</dbReference>